<evidence type="ECO:0000259" key="11">
    <source>
        <dbReference type="PROSITE" id="PS51918"/>
    </source>
</evidence>
<keyword evidence="12" id="KW-0670">Pyruvate</keyword>
<comment type="caution">
    <text evidence="12">The sequence shown here is derived from an EMBL/GenBank/DDBJ whole genome shotgun (WGS) entry which is preliminary data.</text>
</comment>
<dbReference type="InterPro" id="IPR012838">
    <property type="entry name" value="PFL1_activating"/>
</dbReference>
<comment type="function">
    <text evidence="10">Activation of pyruvate formate-lyase under anaerobic conditions by generation of an organic free radical, using S-adenosylmethionine and reduced flavodoxin as cosubstrates to produce 5'-deoxy-adenosine.</text>
</comment>
<dbReference type="CDD" id="cd01335">
    <property type="entry name" value="Radical_SAM"/>
    <property type="match status" value="1"/>
</dbReference>
<accession>A0AB35BUG4</accession>
<dbReference type="Gene3D" id="3.20.20.70">
    <property type="entry name" value="Aldolase class I"/>
    <property type="match status" value="1"/>
</dbReference>
<comment type="cofactor">
    <cofactor evidence="10">
        <name>[4Fe-4S] cluster</name>
        <dbReference type="ChEBI" id="CHEBI:49883"/>
    </cofactor>
    <text evidence="10">Binds 1 [4Fe-4S] cluster. The cluster is coordinated with 3 cysteines and an exchangeable S-adenosyl-L-methionine.</text>
</comment>
<comment type="subcellular location">
    <subcellularLocation>
        <location evidence="10">Cytoplasm</location>
    </subcellularLocation>
</comment>
<evidence type="ECO:0000313" key="12">
    <source>
        <dbReference type="EMBL" id="MBS7823633.1"/>
    </source>
</evidence>
<dbReference type="InterPro" id="IPR034457">
    <property type="entry name" value="Organic_radical-activating"/>
</dbReference>
<reference evidence="12" key="1">
    <citation type="submission" date="2021-03" db="EMBL/GenBank/DDBJ databases">
        <title>Identification and antibiotic profiling of Wohlfahrtiimonas chitiniclastica, an underestimated human pathogen.</title>
        <authorList>
            <person name="Kopf A."/>
            <person name="Bunk B."/>
            <person name="Coldewey S."/>
            <person name="Gunzer F."/>
            <person name="Riedel T."/>
            <person name="Schroettner P."/>
        </authorList>
    </citation>
    <scope>NUCLEOTIDE SEQUENCE</scope>
    <source>
        <strain evidence="12">DSM 100917</strain>
    </source>
</reference>
<dbReference type="GO" id="GO:0005737">
    <property type="term" value="C:cytoplasm"/>
    <property type="evidence" value="ECO:0007669"/>
    <property type="project" value="UniProtKB-SubCell"/>
</dbReference>
<evidence type="ECO:0000313" key="13">
    <source>
        <dbReference type="Proteomes" id="UP000680020"/>
    </source>
</evidence>
<keyword evidence="8 10" id="KW-0408">Iron</keyword>
<dbReference type="AlphaFoldDB" id="A0AB35BUG4"/>
<comment type="function">
    <text evidence="1">Activation of pyruvate formate-lyase 1 under anaerobic conditions by generation of an organic free radical, using S-adenosylmethionine and reduced flavodoxin as cosubstrates to produce 5'-deoxy-adenosine.</text>
</comment>
<organism evidence="12 13">
    <name type="scientific">Wohlfahrtiimonas chitiniclastica</name>
    <dbReference type="NCBI Taxonomy" id="400946"/>
    <lineage>
        <taxon>Bacteria</taxon>
        <taxon>Pseudomonadati</taxon>
        <taxon>Pseudomonadota</taxon>
        <taxon>Gammaproteobacteria</taxon>
        <taxon>Cardiobacteriales</taxon>
        <taxon>Ignatzschineriaceae</taxon>
        <taxon>Wohlfahrtiimonas</taxon>
    </lineage>
</organism>
<dbReference type="PANTHER" id="PTHR30352">
    <property type="entry name" value="PYRUVATE FORMATE-LYASE-ACTIVATING ENZYME"/>
    <property type="match status" value="1"/>
</dbReference>
<evidence type="ECO:0000256" key="4">
    <source>
        <dbReference type="ARBA" id="ARBA00022526"/>
    </source>
</evidence>
<dbReference type="InterPro" id="IPR007197">
    <property type="entry name" value="rSAM"/>
</dbReference>
<feature type="domain" description="Radical SAM core" evidence="11">
    <location>
        <begin position="55"/>
        <end position="286"/>
    </location>
</feature>
<evidence type="ECO:0000256" key="9">
    <source>
        <dbReference type="ARBA" id="ARBA00023014"/>
    </source>
</evidence>
<keyword evidence="10" id="KW-0963">Cytoplasm</keyword>
<dbReference type="GO" id="GO:0016829">
    <property type="term" value="F:lyase activity"/>
    <property type="evidence" value="ECO:0007669"/>
    <property type="project" value="UniProtKB-KW"/>
</dbReference>
<proteinExistence type="inferred from homology"/>
<dbReference type="PROSITE" id="PS01087">
    <property type="entry name" value="RADICAL_ACTIVATING"/>
    <property type="match status" value="1"/>
</dbReference>
<dbReference type="InterPro" id="IPR001989">
    <property type="entry name" value="Radical_activat_CS"/>
</dbReference>
<keyword evidence="12" id="KW-0456">Lyase</keyword>
<evidence type="ECO:0000256" key="10">
    <source>
        <dbReference type="RuleBase" id="RU362053"/>
    </source>
</evidence>
<sequence>MSHAHKHIPTIPIESIDELDFDPIRKPLGVIAPAIINHDNQLSGFVHSVETGAAVDGPGVRFVLFTSGCQFRCLYCHNPDTWKLHNGKLRTVDEMVKEIGKYARFLKFAGGVTFSGGEPMMQAHFIGEIAYRVKEQYGLHIALDTQGFLASHLDDAWFDHIDLVMLDIKHIDPDKYLALTSQHLQPTLDFAHRLVRMHKPMWIRYVVVPGLTDDLTDVENHARFLHELKAQSIALHGHNLIERVEILPFHNLGAHKWQALNLTYTLNETSAPSAESLHTIKEIYKKYRLPVV</sequence>
<keyword evidence="9 10" id="KW-0411">Iron-sulfur</keyword>
<dbReference type="SFLD" id="SFLDS00029">
    <property type="entry name" value="Radical_SAM"/>
    <property type="match status" value="1"/>
</dbReference>
<dbReference type="Pfam" id="PF04055">
    <property type="entry name" value="Radical_SAM"/>
    <property type="match status" value="1"/>
</dbReference>
<keyword evidence="4" id="KW-0313">Glucose metabolism</keyword>
<evidence type="ECO:0000256" key="5">
    <source>
        <dbReference type="ARBA" id="ARBA00022691"/>
    </source>
</evidence>
<evidence type="ECO:0000256" key="8">
    <source>
        <dbReference type="ARBA" id="ARBA00023004"/>
    </source>
</evidence>
<dbReference type="GO" id="GO:0043365">
    <property type="term" value="F:[formate-C-acetyltransferase]-activating enzyme activity"/>
    <property type="evidence" value="ECO:0007669"/>
    <property type="project" value="UniProtKB-UniRule"/>
</dbReference>
<dbReference type="PANTHER" id="PTHR30352:SF5">
    <property type="entry name" value="PYRUVATE FORMATE-LYASE 1-ACTIVATING ENZYME"/>
    <property type="match status" value="1"/>
</dbReference>
<comment type="catalytic activity">
    <reaction evidence="10">
        <text>glycyl-[formate C-acetyltransferase] + reduced [flavodoxin] + S-adenosyl-L-methionine = glycin-2-yl radical-[formate C-acetyltransferase] + semiquinone [flavodoxin] + 5'-deoxyadenosine + L-methionine + H(+)</text>
        <dbReference type="Rhea" id="RHEA:19225"/>
        <dbReference type="Rhea" id="RHEA-COMP:10622"/>
        <dbReference type="Rhea" id="RHEA-COMP:12190"/>
        <dbReference type="Rhea" id="RHEA-COMP:12191"/>
        <dbReference type="Rhea" id="RHEA-COMP:14480"/>
        <dbReference type="ChEBI" id="CHEBI:15378"/>
        <dbReference type="ChEBI" id="CHEBI:17319"/>
        <dbReference type="ChEBI" id="CHEBI:29947"/>
        <dbReference type="ChEBI" id="CHEBI:32722"/>
        <dbReference type="ChEBI" id="CHEBI:57618"/>
        <dbReference type="ChEBI" id="CHEBI:57844"/>
        <dbReference type="ChEBI" id="CHEBI:59789"/>
        <dbReference type="ChEBI" id="CHEBI:140311"/>
        <dbReference type="EC" id="1.97.1.4"/>
    </reaction>
</comment>
<keyword evidence="4" id="KW-0119">Carbohydrate metabolism</keyword>
<dbReference type="GO" id="GO:0006006">
    <property type="term" value="P:glucose metabolic process"/>
    <property type="evidence" value="ECO:0007669"/>
    <property type="project" value="UniProtKB-KW"/>
</dbReference>
<dbReference type="InterPro" id="IPR058240">
    <property type="entry name" value="rSAM_sf"/>
</dbReference>
<dbReference type="GO" id="GO:0051539">
    <property type="term" value="F:4 iron, 4 sulfur cluster binding"/>
    <property type="evidence" value="ECO:0007669"/>
    <property type="project" value="UniProtKB-UniRule"/>
</dbReference>
<dbReference type="PROSITE" id="PS51918">
    <property type="entry name" value="RADICAL_SAM"/>
    <property type="match status" value="1"/>
</dbReference>
<keyword evidence="7 10" id="KW-0560">Oxidoreductase</keyword>
<dbReference type="SFLD" id="SFLDG01066">
    <property type="entry name" value="organic_radical-activating_enz"/>
    <property type="match status" value="1"/>
</dbReference>
<name>A0AB35BUG4_9GAMM</name>
<dbReference type="SUPFAM" id="SSF102114">
    <property type="entry name" value="Radical SAM enzymes"/>
    <property type="match status" value="1"/>
</dbReference>
<dbReference type="InterPro" id="IPR013785">
    <property type="entry name" value="Aldolase_TIM"/>
</dbReference>
<dbReference type="NCBIfam" id="TIGR02493">
    <property type="entry name" value="PFLA"/>
    <property type="match status" value="1"/>
</dbReference>
<comment type="similarity">
    <text evidence="2 10">Belongs to the organic radical-activating enzymes family.</text>
</comment>
<evidence type="ECO:0000256" key="3">
    <source>
        <dbReference type="ARBA" id="ARBA00022485"/>
    </source>
</evidence>
<dbReference type="EMBL" id="JAGIBU010000001">
    <property type="protein sequence ID" value="MBS7823633.1"/>
    <property type="molecule type" value="Genomic_DNA"/>
</dbReference>
<dbReference type="EC" id="1.97.1.4" evidence="10"/>
<evidence type="ECO:0000256" key="1">
    <source>
        <dbReference type="ARBA" id="ARBA00002918"/>
    </source>
</evidence>
<dbReference type="SFLD" id="SFLDG01067">
    <property type="entry name" value="SPASM/twitch_domain_containing"/>
    <property type="match status" value="1"/>
</dbReference>
<gene>
    <name evidence="12" type="primary">pflA</name>
    <name evidence="12" type="ORF">J7561_00245</name>
</gene>
<dbReference type="Proteomes" id="UP000680020">
    <property type="component" value="Unassembled WGS sequence"/>
</dbReference>
<protein>
    <recommendedName>
        <fullName evidence="10">Pyruvate formate-lyase-activating enzyme</fullName>
        <ecNumber evidence="10">1.97.1.4</ecNumber>
    </recommendedName>
</protein>
<keyword evidence="6 10" id="KW-0479">Metal-binding</keyword>
<dbReference type="RefSeq" id="WP_213403209.1">
    <property type="nucleotide sequence ID" value="NZ_JAGIBT010000001.1"/>
</dbReference>
<dbReference type="GO" id="GO:0046872">
    <property type="term" value="F:metal ion binding"/>
    <property type="evidence" value="ECO:0007669"/>
    <property type="project" value="UniProtKB-UniRule"/>
</dbReference>
<evidence type="ECO:0000256" key="2">
    <source>
        <dbReference type="ARBA" id="ARBA00009777"/>
    </source>
</evidence>
<keyword evidence="3 10" id="KW-0004">4Fe-4S</keyword>
<evidence type="ECO:0000256" key="7">
    <source>
        <dbReference type="ARBA" id="ARBA00023002"/>
    </source>
</evidence>
<keyword evidence="5 10" id="KW-0949">S-adenosyl-L-methionine</keyword>
<evidence type="ECO:0000256" key="6">
    <source>
        <dbReference type="ARBA" id="ARBA00022723"/>
    </source>
</evidence>